<dbReference type="EMBL" id="CYZN01000005">
    <property type="protein sequence ID" value="CUN72308.1"/>
    <property type="molecule type" value="Genomic_DNA"/>
</dbReference>
<name>A0A173ZAU4_9FIRM</name>
<reference evidence="2 3" key="1">
    <citation type="submission" date="2015-09" db="EMBL/GenBank/DDBJ databases">
        <authorList>
            <consortium name="Pathogen Informatics"/>
        </authorList>
    </citation>
    <scope>NUCLEOTIDE SEQUENCE [LARGE SCALE GENOMIC DNA]</scope>
    <source>
        <strain evidence="2 3">2789STDY5834863</strain>
    </source>
</reference>
<feature type="compositionally biased region" description="Polar residues" evidence="1">
    <location>
        <begin position="177"/>
        <end position="186"/>
    </location>
</feature>
<feature type="compositionally biased region" description="Basic and acidic residues" evidence="1">
    <location>
        <begin position="154"/>
        <end position="164"/>
    </location>
</feature>
<feature type="region of interest" description="Disordered" evidence="1">
    <location>
        <begin position="154"/>
        <end position="214"/>
    </location>
</feature>
<dbReference type="eggNOG" id="ENOG502ZC8M">
    <property type="taxonomic scope" value="Bacteria"/>
</dbReference>
<proteinExistence type="predicted"/>
<accession>A0A173ZAU4</accession>
<feature type="compositionally biased region" description="Polar residues" evidence="1">
    <location>
        <begin position="202"/>
        <end position="214"/>
    </location>
</feature>
<organism evidence="2 3">
    <name type="scientific">Blautia wexlerae</name>
    <dbReference type="NCBI Taxonomy" id="418240"/>
    <lineage>
        <taxon>Bacteria</taxon>
        <taxon>Bacillati</taxon>
        <taxon>Bacillota</taxon>
        <taxon>Clostridia</taxon>
        <taxon>Lachnospirales</taxon>
        <taxon>Lachnospiraceae</taxon>
        <taxon>Blautia</taxon>
    </lineage>
</organism>
<sequence>MKYCGKERGSITLFLALILSLLLSLVCTSIESVCMASARTQILNSMDIGLYSVFGQYDRKLLEEYDLFALDGSMGGGQLNLAKICDNLESYMKPVLKQNSQKLELHQSGLTGYRLLTDECGEVFYQQIVQYMQETLGSQGVQLLLNKMSDRERKTEEADLKAKQAETGGSIDRYDSEMNQASQKSRQAAQEAENRQQQEGQISTQPAPTQPQADNPISIIKRIMKMGILELVLPPGREISTRTVSKDTMVSGRQLQQGMEMPDGVTADSSYTSGVLFQQYLMNHLGNYTDPSKESLAYQMEYVFGGRDNDIDNLKSVASKLLFIREGVNFACLMADNVKRTEAQALAAAIASGFLVPPAAVVIESALLLCWAFAESVLDVRELFAGGKIPLVKTSADWQISLSNLSSLMEGLDSMRKNNEHGLSYEDYLQVLILPVSKEKKVMRAMDMIEDAIRKKGRANFYMDSCVVALEAFAEVKANRKKEFQVIRQYCYE</sequence>
<protein>
    <submittedName>
        <fullName evidence="2">Uncharacterized protein</fullName>
    </submittedName>
</protein>
<gene>
    <name evidence="2" type="ORF">ERS852478_00891</name>
</gene>
<evidence type="ECO:0000313" key="3">
    <source>
        <dbReference type="Proteomes" id="UP000095431"/>
    </source>
</evidence>
<dbReference type="Proteomes" id="UP000095431">
    <property type="component" value="Unassembled WGS sequence"/>
</dbReference>
<evidence type="ECO:0000256" key="1">
    <source>
        <dbReference type="SAM" id="MobiDB-lite"/>
    </source>
</evidence>
<dbReference type="Pfam" id="PF18960">
    <property type="entry name" value="DUF5702"/>
    <property type="match status" value="1"/>
</dbReference>
<evidence type="ECO:0000313" key="2">
    <source>
        <dbReference type="EMBL" id="CUN72308.1"/>
    </source>
</evidence>
<feature type="compositionally biased region" description="Low complexity" evidence="1">
    <location>
        <begin position="187"/>
        <end position="201"/>
    </location>
</feature>
<dbReference type="InterPro" id="IPR043756">
    <property type="entry name" value="DUF5702"/>
</dbReference>
<dbReference type="AlphaFoldDB" id="A0A173ZAU4"/>
<dbReference type="RefSeq" id="WP_055199837.1">
    <property type="nucleotide sequence ID" value="NZ_BTHH01000004.1"/>
</dbReference>